<gene>
    <name evidence="5" type="ORF">ICJ84_08700</name>
</gene>
<name>A0A8J6QGC1_9FLAO</name>
<dbReference type="PANTHER" id="PTHR40980">
    <property type="entry name" value="PLUG DOMAIN-CONTAINING PROTEIN"/>
    <property type="match status" value="1"/>
</dbReference>
<dbReference type="InterPro" id="IPR008969">
    <property type="entry name" value="CarboxyPept-like_regulatory"/>
</dbReference>
<keyword evidence="2" id="KW-0472">Membrane</keyword>
<evidence type="ECO:0000313" key="6">
    <source>
        <dbReference type="Proteomes" id="UP000602057"/>
    </source>
</evidence>
<dbReference type="InterPro" id="IPR036942">
    <property type="entry name" value="Beta-barrel_TonB_sf"/>
</dbReference>
<comment type="caution">
    <text evidence="5">The sequence shown here is derived from an EMBL/GenBank/DDBJ whole genome shotgun (WGS) entry which is preliminary data.</text>
</comment>
<protein>
    <submittedName>
        <fullName evidence="5">TonB-dependent receptor</fullName>
    </submittedName>
</protein>
<accession>A0A8J6QGC1</accession>
<dbReference type="InterPro" id="IPR041700">
    <property type="entry name" value="OMP_b-brl_3"/>
</dbReference>
<dbReference type="SUPFAM" id="SSF56935">
    <property type="entry name" value="Porins"/>
    <property type="match status" value="1"/>
</dbReference>
<dbReference type="Pfam" id="PF13715">
    <property type="entry name" value="CarbopepD_reg_2"/>
    <property type="match status" value="1"/>
</dbReference>
<dbReference type="PANTHER" id="PTHR40980:SF4">
    <property type="entry name" value="TONB-DEPENDENT RECEPTOR-LIKE BETA-BARREL DOMAIN-CONTAINING PROTEIN"/>
    <property type="match status" value="1"/>
</dbReference>
<dbReference type="RefSeq" id="WP_188216007.1">
    <property type="nucleotide sequence ID" value="NZ_BAABGH010000005.1"/>
</dbReference>
<evidence type="ECO:0000256" key="2">
    <source>
        <dbReference type="ARBA" id="ARBA00023136"/>
    </source>
</evidence>
<organism evidence="5 6">
    <name type="scientific">Aestuariibaculum suncheonense</name>
    <dbReference type="NCBI Taxonomy" id="1028745"/>
    <lineage>
        <taxon>Bacteria</taxon>
        <taxon>Pseudomonadati</taxon>
        <taxon>Bacteroidota</taxon>
        <taxon>Flavobacteriia</taxon>
        <taxon>Flavobacteriales</taxon>
        <taxon>Flavobacteriaceae</taxon>
    </lineage>
</organism>
<comment type="subcellular location">
    <subcellularLocation>
        <location evidence="1">Cell outer membrane</location>
    </subcellularLocation>
</comment>
<keyword evidence="6" id="KW-1185">Reference proteome</keyword>
<reference evidence="5" key="1">
    <citation type="journal article" date="2013" name="Int. J. Syst. Evol. Microbiol.">
        <title>Aestuariibaculum suncheonense gen. nov., sp. nov., a marine bacterium of the family Flavobacteriaceae isolated from a tidal flat and emended descriptions of the genera Gaetbulibacter and Tamlana.</title>
        <authorList>
            <person name="Jeong S.H."/>
            <person name="Park M.S."/>
            <person name="Jin H.M."/>
            <person name="Lee K."/>
            <person name="Park W."/>
            <person name="Jeon C.O."/>
        </authorList>
    </citation>
    <scope>NUCLEOTIDE SEQUENCE</scope>
    <source>
        <strain evidence="5">SC17</strain>
    </source>
</reference>
<dbReference type="AlphaFoldDB" id="A0A8J6QGC1"/>
<dbReference type="Proteomes" id="UP000602057">
    <property type="component" value="Unassembled WGS sequence"/>
</dbReference>
<evidence type="ECO:0000256" key="1">
    <source>
        <dbReference type="ARBA" id="ARBA00004442"/>
    </source>
</evidence>
<dbReference type="SUPFAM" id="SSF49464">
    <property type="entry name" value="Carboxypeptidase regulatory domain-like"/>
    <property type="match status" value="1"/>
</dbReference>
<keyword evidence="5" id="KW-0675">Receptor</keyword>
<sequence length="818" mass="94571">MFVSRNLSMIRKLPLHFILLFPLITLAQNYTITGLVVDENKAAIAFSNVILLSDSLEIVKGTTTDEDGDFILEHLKKGSYTLKISFLGFENYILSVDLEKSMNLNEIVLKEQTENLKGITITAKRPTVKRLIDRMVFNVENSTLSNLNVLDVLKHTPGVIVSDNKISVKNGEPIIYLNDRRVYLSTNEVQQLLEGSTAQNLKSIEVITSPPAKYDAEGSAVINIITSKNIVTGYNGSVFGNYKQGHKYPKYSLGTSHFFKTNKLNTYINYSVSPRRDYRHNNEFVNFKDENNLTSSIWETDFKRTKESMNHNLNLNMDYDLDKSNTLSFSSNVLISPEKNTKTEVNSTTKMFDANRILDSIFNTTNHADLKTNNLALNIDFVHKFKKEGEKLLINMHHTNYQYSSSQNVDTDYFLPNETSAYRQNTFQTNSDQTTKLYTSQIDYELPLNNNAQFEVGLKFSDIDSDSFINQFTINNGQKSEDIDELDTFLYKEQNYAIYSSFSKDWEQWSFKTGLRVEHTGLSGESVLSGSLNTFKYTKFFPSLYLSDQINDNHQVYVSYNKRIYRPRYNDLNPFKYYLNDNTYIIGNPELKPQIDDVFTLGYNLKNTYTFEVYYRIENDPSLQLFQQDNINNIVRYANTNTDRNISYGLDFMTYTNIVPNWNLYALTSLFYYEGRYYTNLNNNALTNNRWSIYTQIINYFSLLTDKSLNIDLSYNYISSVVDGPSLYTARHGLDINVRKALWKNKASISVGVTDVFNTQNFDVLNNYADQDLIMKSRLENRMLTLGFNYKFGNSKLSNNKEEININERDRLEVKSPN</sequence>
<feature type="domain" description="Outer membrane protein beta-barrel" evidence="4">
    <location>
        <begin position="383"/>
        <end position="790"/>
    </location>
</feature>
<keyword evidence="3" id="KW-0998">Cell outer membrane</keyword>
<dbReference type="GO" id="GO:0009279">
    <property type="term" value="C:cell outer membrane"/>
    <property type="evidence" value="ECO:0007669"/>
    <property type="project" value="UniProtKB-SubCell"/>
</dbReference>
<dbReference type="EMBL" id="JACVXC010000003">
    <property type="protein sequence ID" value="MBD0835512.1"/>
    <property type="molecule type" value="Genomic_DNA"/>
</dbReference>
<dbReference type="Gene3D" id="2.40.170.20">
    <property type="entry name" value="TonB-dependent receptor, beta-barrel domain"/>
    <property type="match status" value="1"/>
</dbReference>
<reference evidence="5" key="2">
    <citation type="submission" date="2020-09" db="EMBL/GenBank/DDBJ databases">
        <authorList>
            <person name="Wu Z."/>
        </authorList>
    </citation>
    <scope>NUCLEOTIDE SEQUENCE</scope>
    <source>
        <strain evidence="5">SC17</strain>
    </source>
</reference>
<evidence type="ECO:0000256" key="3">
    <source>
        <dbReference type="ARBA" id="ARBA00023237"/>
    </source>
</evidence>
<evidence type="ECO:0000259" key="4">
    <source>
        <dbReference type="Pfam" id="PF14905"/>
    </source>
</evidence>
<dbReference type="Pfam" id="PF14905">
    <property type="entry name" value="OMP_b-brl_3"/>
    <property type="match status" value="1"/>
</dbReference>
<evidence type="ECO:0000313" key="5">
    <source>
        <dbReference type="EMBL" id="MBD0835512.1"/>
    </source>
</evidence>
<proteinExistence type="predicted"/>
<dbReference type="Gene3D" id="2.60.40.1120">
    <property type="entry name" value="Carboxypeptidase-like, regulatory domain"/>
    <property type="match status" value="1"/>
</dbReference>